<proteinExistence type="predicted"/>
<evidence type="ECO:0000313" key="2">
    <source>
        <dbReference type="EMBL" id="GAG39244.1"/>
    </source>
</evidence>
<feature type="region of interest" description="Disordered" evidence="1">
    <location>
        <begin position="1"/>
        <end position="31"/>
    </location>
</feature>
<sequence>MTSKRSARTPTLTNLDYSRVEANPTHPNNKVKEVAHGAVVNYREPTQPNPGYKCDR</sequence>
<dbReference type="EMBL" id="BARS01043400">
    <property type="protein sequence ID" value="GAG39244.1"/>
    <property type="molecule type" value="Genomic_DNA"/>
</dbReference>
<gene>
    <name evidence="2" type="ORF">S01H1_65711</name>
</gene>
<reference evidence="2" key="1">
    <citation type="journal article" date="2014" name="Front. Microbiol.">
        <title>High frequency of phylogenetically diverse reductive dehalogenase-homologous genes in deep subseafloor sedimentary metagenomes.</title>
        <authorList>
            <person name="Kawai M."/>
            <person name="Futagami T."/>
            <person name="Toyoda A."/>
            <person name="Takaki Y."/>
            <person name="Nishi S."/>
            <person name="Hori S."/>
            <person name="Arai W."/>
            <person name="Tsubouchi T."/>
            <person name="Morono Y."/>
            <person name="Uchiyama I."/>
            <person name="Ito T."/>
            <person name="Fujiyama A."/>
            <person name="Inagaki F."/>
            <person name="Takami H."/>
        </authorList>
    </citation>
    <scope>NUCLEOTIDE SEQUENCE</scope>
    <source>
        <strain evidence="2">Expedition CK06-06</strain>
    </source>
</reference>
<feature type="compositionally biased region" description="Polar residues" evidence="1">
    <location>
        <begin position="1"/>
        <end position="16"/>
    </location>
</feature>
<organism evidence="2">
    <name type="scientific">marine sediment metagenome</name>
    <dbReference type="NCBI Taxonomy" id="412755"/>
    <lineage>
        <taxon>unclassified sequences</taxon>
        <taxon>metagenomes</taxon>
        <taxon>ecological metagenomes</taxon>
    </lineage>
</organism>
<dbReference type="AlphaFoldDB" id="X0X7M8"/>
<name>X0X7M8_9ZZZZ</name>
<protein>
    <submittedName>
        <fullName evidence="2">Uncharacterized protein</fullName>
    </submittedName>
</protein>
<comment type="caution">
    <text evidence="2">The sequence shown here is derived from an EMBL/GenBank/DDBJ whole genome shotgun (WGS) entry which is preliminary data.</text>
</comment>
<accession>X0X7M8</accession>
<evidence type="ECO:0000256" key="1">
    <source>
        <dbReference type="SAM" id="MobiDB-lite"/>
    </source>
</evidence>